<sequence length="254" mass="28479">MLDLFEVPNLPRKPRESAITAAIDDGIGFTAFRDAVELNADHLDFVKFGWGSSLITKTLGEKIRVLKIHDVGFCVGGTMFEIAFFQGKLEPFIDWMDSIEATHFEISDRLCGLGKARKLELIRIPSGRFRVLSEIGGKDPEDVMTPSEYIREIRESSEAGCWKIILESRQSGTVGIYDATGAVKLDLFAALGKEADIDNIIFEAPKVTQQTRLIEYFSERVNLSNIPLLEALDTQALRLGLRADTFFLNNAFRR</sequence>
<name>A0A450Z248_9GAMM</name>
<dbReference type="AlphaFoldDB" id="A0A450Z248"/>
<dbReference type="InterPro" id="IPR003830">
    <property type="entry name" value="ComA_synth"/>
</dbReference>
<dbReference type="EMBL" id="CAADFS010000052">
    <property type="protein sequence ID" value="VFK47819.1"/>
    <property type="molecule type" value="Genomic_DNA"/>
</dbReference>
<dbReference type="SUPFAM" id="SSF102110">
    <property type="entry name" value="(2r)-phospho-3-sulfolactate synthase ComA"/>
    <property type="match status" value="1"/>
</dbReference>
<gene>
    <name evidence="2" type="ORF">BECKTC1821D_GA0114238_10524</name>
</gene>
<protein>
    <submittedName>
        <fullName evidence="2">Phosphosulfolactate synthase</fullName>
    </submittedName>
</protein>
<comment type="similarity">
    <text evidence="1">Belongs to the phosphosulfolactate synthase family.</text>
</comment>
<accession>A0A450Z248</accession>
<organism evidence="2">
    <name type="scientific">Candidatus Kentrum sp. TC</name>
    <dbReference type="NCBI Taxonomy" id="2126339"/>
    <lineage>
        <taxon>Bacteria</taxon>
        <taxon>Pseudomonadati</taxon>
        <taxon>Pseudomonadota</taxon>
        <taxon>Gammaproteobacteria</taxon>
        <taxon>Candidatus Kentrum</taxon>
    </lineage>
</organism>
<proteinExistence type="inferred from homology"/>
<evidence type="ECO:0000256" key="1">
    <source>
        <dbReference type="ARBA" id="ARBA00010424"/>
    </source>
</evidence>
<dbReference type="InterPro" id="IPR036112">
    <property type="entry name" value="ComA_synth_sf"/>
</dbReference>
<reference evidence="2" key="1">
    <citation type="submission" date="2019-02" db="EMBL/GenBank/DDBJ databases">
        <authorList>
            <person name="Gruber-Vodicka R. H."/>
            <person name="Seah K. B. B."/>
        </authorList>
    </citation>
    <scope>NUCLEOTIDE SEQUENCE</scope>
    <source>
        <strain evidence="2">BECK_BZ123</strain>
    </source>
</reference>
<dbReference type="InterPro" id="IPR013785">
    <property type="entry name" value="Aldolase_TIM"/>
</dbReference>
<evidence type="ECO:0000313" key="2">
    <source>
        <dbReference type="EMBL" id="VFK47819.1"/>
    </source>
</evidence>
<dbReference type="Pfam" id="PF02679">
    <property type="entry name" value="ComA"/>
    <property type="match status" value="1"/>
</dbReference>
<dbReference type="Gene3D" id="3.20.20.70">
    <property type="entry name" value="Aldolase class I"/>
    <property type="match status" value="1"/>
</dbReference>